<dbReference type="PANTHER" id="PTHR45987:SF26">
    <property type="entry name" value="LARGE RIBOSOMAL SUBUNIT PROTEIN BL12CX-RELATED"/>
    <property type="match status" value="1"/>
</dbReference>
<evidence type="ECO:0000259" key="8">
    <source>
        <dbReference type="Pfam" id="PF00542"/>
    </source>
</evidence>
<dbReference type="FunFam" id="3.30.1390.10:FF:000001">
    <property type="entry name" value="50S ribosomal protein L7/L12"/>
    <property type="match status" value="1"/>
</dbReference>
<reference evidence="9" key="1">
    <citation type="journal article" date="2017" name="Nature">
        <title>The genome of Chenopodium quinoa.</title>
        <authorList>
            <person name="Jarvis D.E."/>
            <person name="Ho Y.S."/>
            <person name="Lightfoot D.J."/>
            <person name="Schmoeckel S.M."/>
            <person name="Li B."/>
            <person name="Borm T.J.A."/>
            <person name="Ohyanagi H."/>
            <person name="Mineta K."/>
            <person name="Michell C.T."/>
            <person name="Saber N."/>
            <person name="Kharbatia N.M."/>
            <person name="Rupper R.R."/>
            <person name="Sharp A.R."/>
            <person name="Dally N."/>
            <person name="Boughton B.A."/>
            <person name="Woo Y.H."/>
            <person name="Gao G."/>
            <person name="Schijlen E.G.W.M."/>
            <person name="Guo X."/>
            <person name="Momin A.A."/>
            <person name="Negrao S."/>
            <person name="Al-Babili S."/>
            <person name="Gehring C."/>
            <person name="Roessner U."/>
            <person name="Jung C."/>
            <person name="Murphy K."/>
            <person name="Arold S.T."/>
            <person name="Gojobori T."/>
            <person name="van der Linden C.G."/>
            <person name="van Loo E.N."/>
            <person name="Jellen E.N."/>
            <person name="Maughan P.J."/>
            <person name="Tester M."/>
        </authorList>
    </citation>
    <scope>NUCLEOTIDE SEQUENCE [LARGE SCALE GENOMIC DNA]</scope>
    <source>
        <strain evidence="9">cv. PI 614886</strain>
    </source>
</reference>
<keyword evidence="6" id="KW-0687">Ribonucleoprotein</keyword>
<name>A0A803LW61_CHEQI</name>
<evidence type="ECO:0000256" key="4">
    <source>
        <dbReference type="ARBA" id="ARBA00022640"/>
    </source>
</evidence>
<feature type="domain" description="Large ribosomal subunit protein bL12 C-terminal" evidence="8">
    <location>
        <begin position="73"/>
        <end position="137"/>
    </location>
</feature>
<dbReference type="SUPFAM" id="SSF54736">
    <property type="entry name" value="ClpS-like"/>
    <property type="match status" value="1"/>
</dbReference>
<dbReference type="GO" id="GO:0005840">
    <property type="term" value="C:ribosome"/>
    <property type="evidence" value="ECO:0007669"/>
    <property type="project" value="UniProtKB-KW"/>
</dbReference>
<reference evidence="9" key="2">
    <citation type="submission" date="2021-03" db="UniProtKB">
        <authorList>
            <consortium name="EnsemblPlants"/>
        </authorList>
    </citation>
    <scope>IDENTIFICATION</scope>
</reference>
<comment type="similarity">
    <text evidence="2">Belongs to the bacterial ribosomal protein bL12 family.</text>
</comment>
<sequence>MAATTTMATLNLPSLTSHPTPSSTFLKHPLTLQFPSRNPINPLSFSSSRTTRLRPIAAVEAPEKIEQLEKTEFDVSIDEVPSNARIAVIKAVRALTSLGLKEAKDLIEGLPKKLKEGVSKDDAEDAKKQLEEAGAKMSTSQVEVNMRSCRYVLQIGGMSDVATGDTSYRILVVATGAWMLKLEDYIICLIEFLKQLLACYCDVMQSSVGGNTVIIGGGCATLVPKLRLQIMRTVETITRVVPADLVVVGIEIHWNTILFESQLSIEKDGIRVNEKMQTSNSPILAVGEVAAFTVNCLVKFIA</sequence>
<dbReference type="GO" id="GO:0009507">
    <property type="term" value="C:chloroplast"/>
    <property type="evidence" value="ECO:0007669"/>
    <property type="project" value="UniProtKB-SubCell"/>
</dbReference>
<keyword evidence="10" id="KW-1185">Reference proteome</keyword>
<dbReference type="GO" id="GO:0003729">
    <property type="term" value="F:mRNA binding"/>
    <property type="evidence" value="ECO:0007669"/>
    <property type="project" value="TreeGrafter"/>
</dbReference>
<dbReference type="Proteomes" id="UP000596660">
    <property type="component" value="Unplaced"/>
</dbReference>
<dbReference type="InterPro" id="IPR014719">
    <property type="entry name" value="Ribosomal_bL12_C/ClpS-like"/>
</dbReference>
<keyword evidence="4" id="KW-0934">Plastid</keyword>
<evidence type="ECO:0000313" key="9">
    <source>
        <dbReference type="EnsemblPlants" id="AUR62019712-RA:cds"/>
    </source>
</evidence>
<dbReference type="AlphaFoldDB" id="A0A803LW61"/>
<dbReference type="NCBIfam" id="TIGR00855">
    <property type="entry name" value="L12"/>
    <property type="match status" value="1"/>
</dbReference>
<evidence type="ECO:0000256" key="2">
    <source>
        <dbReference type="ARBA" id="ARBA00007197"/>
    </source>
</evidence>
<protein>
    <recommendedName>
        <fullName evidence="8">Large ribosomal subunit protein bL12 C-terminal domain-containing protein</fullName>
    </recommendedName>
</protein>
<dbReference type="CDD" id="cd00387">
    <property type="entry name" value="Ribosomal_L7_L12"/>
    <property type="match status" value="1"/>
</dbReference>
<dbReference type="Pfam" id="PF00542">
    <property type="entry name" value="Ribosomal_L12"/>
    <property type="match status" value="1"/>
</dbReference>
<dbReference type="GO" id="GO:0003735">
    <property type="term" value="F:structural constituent of ribosome"/>
    <property type="evidence" value="ECO:0007669"/>
    <property type="project" value="InterPro"/>
</dbReference>
<evidence type="ECO:0000313" key="10">
    <source>
        <dbReference type="Proteomes" id="UP000596660"/>
    </source>
</evidence>
<evidence type="ECO:0000256" key="3">
    <source>
        <dbReference type="ARBA" id="ARBA00022528"/>
    </source>
</evidence>
<evidence type="ECO:0000256" key="6">
    <source>
        <dbReference type="ARBA" id="ARBA00023274"/>
    </source>
</evidence>
<evidence type="ECO:0000256" key="5">
    <source>
        <dbReference type="ARBA" id="ARBA00022980"/>
    </source>
</evidence>
<dbReference type="GO" id="GO:1990904">
    <property type="term" value="C:ribonucleoprotein complex"/>
    <property type="evidence" value="ECO:0007669"/>
    <property type="project" value="UniProtKB-KW"/>
</dbReference>
<dbReference type="PANTHER" id="PTHR45987">
    <property type="entry name" value="39S RIBOSOMAL PROTEIN L12"/>
    <property type="match status" value="1"/>
</dbReference>
<keyword evidence="3" id="KW-0150">Chloroplast</keyword>
<dbReference type="InterPro" id="IPR013823">
    <property type="entry name" value="Ribosomal_bL12_C"/>
</dbReference>
<comment type="subcellular location">
    <subcellularLocation>
        <location evidence="1">Plastid</location>
        <location evidence="1">Chloroplast</location>
    </subcellularLocation>
</comment>
<dbReference type="InterPro" id="IPR000206">
    <property type="entry name" value="Ribosomal_bL12"/>
</dbReference>
<dbReference type="Gene3D" id="3.30.1390.10">
    <property type="match status" value="1"/>
</dbReference>
<evidence type="ECO:0000256" key="7">
    <source>
        <dbReference type="SAM" id="MobiDB-lite"/>
    </source>
</evidence>
<dbReference type="HAMAP" id="MF_00368">
    <property type="entry name" value="Ribosomal_bL12"/>
    <property type="match status" value="1"/>
</dbReference>
<proteinExistence type="inferred from homology"/>
<evidence type="ECO:0000256" key="1">
    <source>
        <dbReference type="ARBA" id="ARBA00004229"/>
    </source>
</evidence>
<dbReference type="InterPro" id="IPR036188">
    <property type="entry name" value="FAD/NAD-bd_sf"/>
</dbReference>
<dbReference type="SUPFAM" id="SSF51905">
    <property type="entry name" value="FAD/NAD(P)-binding domain"/>
    <property type="match status" value="1"/>
</dbReference>
<dbReference type="Gene3D" id="3.50.50.60">
    <property type="entry name" value="FAD/NAD(P)-binding domain"/>
    <property type="match status" value="2"/>
</dbReference>
<dbReference type="Gramene" id="AUR62019712-RA">
    <property type="protein sequence ID" value="AUR62019712-RA:cds"/>
    <property type="gene ID" value="AUR62019712"/>
</dbReference>
<keyword evidence="5" id="KW-0689">Ribosomal protein</keyword>
<dbReference type="GO" id="GO:0006412">
    <property type="term" value="P:translation"/>
    <property type="evidence" value="ECO:0007669"/>
    <property type="project" value="InterPro"/>
</dbReference>
<organism evidence="9 10">
    <name type="scientific">Chenopodium quinoa</name>
    <name type="common">Quinoa</name>
    <dbReference type="NCBI Taxonomy" id="63459"/>
    <lineage>
        <taxon>Eukaryota</taxon>
        <taxon>Viridiplantae</taxon>
        <taxon>Streptophyta</taxon>
        <taxon>Embryophyta</taxon>
        <taxon>Tracheophyta</taxon>
        <taxon>Spermatophyta</taxon>
        <taxon>Magnoliopsida</taxon>
        <taxon>eudicotyledons</taxon>
        <taxon>Gunneridae</taxon>
        <taxon>Pentapetalae</taxon>
        <taxon>Caryophyllales</taxon>
        <taxon>Chenopodiaceae</taxon>
        <taxon>Chenopodioideae</taxon>
        <taxon>Atripliceae</taxon>
        <taxon>Chenopodium</taxon>
    </lineage>
</organism>
<accession>A0A803LW61</accession>
<feature type="region of interest" description="Disordered" evidence="7">
    <location>
        <begin position="1"/>
        <end position="23"/>
    </location>
</feature>
<dbReference type="EnsemblPlants" id="AUR62019712-RA">
    <property type="protein sequence ID" value="AUR62019712-RA:cds"/>
    <property type="gene ID" value="AUR62019712"/>
</dbReference>